<sequence>MNIIVIIAIVLAMGAVLYALIRGIVAFLRTIEADLKGEGTSEMHLMQNKMMFARVKYQAIAVILLVILGMFAAAK</sequence>
<name>A0A5C6UKS6_9SPHN</name>
<dbReference type="PROSITE" id="PS51503">
    <property type="entry name" value="HIG1"/>
    <property type="match status" value="1"/>
</dbReference>
<dbReference type="OrthoDB" id="7392120at2"/>
<gene>
    <name evidence="6" type="ORF">FSZ31_01900</name>
</gene>
<accession>A0A5C6UKS6</accession>
<dbReference type="AlphaFoldDB" id="A0A5C6UKS6"/>
<keyword evidence="3 4" id="KW-0472">Membrane</keyword>
<evidence type="ECO:0000313" key="6">
    <source>
        <dbReference type="EMBL" id="TXC73527.1"/>
    </source>
</evidence>
<dbReference type="RefSeq" id="WP_147121364.1">
    <property type="nucleotide sequence ID" value="NZ_VOPY01000001.1"/>
</dbReference>
<protein>
    <recommendedName>
        <fullName evidence="5">HIG1 domain-containing protein</fullName>
    </recommendedName>
</protein>
<feature type="domain" description="HIG1" evidence="5">
    <location>
        <begin position="1"/>
        <end position="75"/>
    </location>
</feature>
<evidence type="ECO:0000256" key="4">
    <source>
        <dbReference type="SAM" id="Phobius"/>
    </source>
</evidence>
<evidence type="ECO:0000256" key="3">
    <source>
        <dbReference type="ARBA" id="ARBA00023136"/>
    </source>
</evidence>
<dbReference type="EMBL" id="VOPY01000001">
    <property type="protein sequence ID" value="TXC73527.1"/>
    <property type="molecule type" value="Genomic_DNA"/>
</dbReference>
<evidence type="ECO:0000256" key="1">
    <source>
        <dbReference type="ARBA" id="ARBA00022692"/>
    </source>
</evidence>
<dbReference type="Pfam" id="PF04588">
    <property type="entry name" value="HIG_1_N"/>
    <property type="match status" value="1"/>
</dbReference>
<evidence type="ECO:0000259" key="5">
    <source>
        <dbReference type="PROSITE" id="PS51503"/>
    </source>
</evidence>
<dbReference type="Proteomes" id="UP000321129">
    <property type="component" value="Unassembled WGS sequence"/>
</dbReference>
<evidence type="ECO:0000256" key="2">
    <source>
        <dbReference type="ARBA" id="ARBA00022989"/>
    </source>
</evidence>
<reference evidence="6 7" key="1">
    <citation type="submission" date="2019-08" db="EMBL/GenBank/DDBJ databases">
        <title>Sphingorhabdus soil sp. nov., isolated from arctic soil.</title>
        <authorList>
            <person name="Liu Y."/>
        </authorList>
    </citation>
    <scope>NUCLEOTIDE SEQUENCE [LARGE SCALE GENOMIC DNA]</scope>
    <source>
        <strain evidence="6 7">D-2Q-5-6</strain>
    </source>
</reference>
<keyword evidence="7" id="KW-1185">Reference proteome</keyword>
<proteinExistence type="predicted"/>
<feature type="transmembrane region" description="Helical" evidence="4">
    <location>
        <begin position="6"/>
        <end position="28"/>
    </location>
</feature>
<organism evidence="6 7">
    <name type="scientific">Flavisphingopyxis soli</name>
    <dbReference type="NCBI Taxonomy" id="2601267"/>
    <lineage>
        <taxon>Bacteria</taxon>
        <taxon>Pseudomonadati</taxon>
        <taxon>Pseudomonadota</taxon>
        <taxon>Alphaproteobacteria</taxon>
        <taxon>Sphingomonadales</taxon>
        <taxon>Sphingopyxidaceae</taxon>
        <taxon>Flavisphingopyxis</taxon>
    </lineage>
</organism>
<evidence type="ECO:0000313" key="7">
    <source>
        <dbReference type="Proteomes" id="UP000321129"/>
    </source>
</evidence>
<keyword evidence="1 4" id="KW-0812">Transmembrane</keyword>
<comment type="caution">
    <text evidence="6">The sequence shown here is derived from an EMBL/GenBank/DDBJ whole genome shotgun (WGS) entry which is preliminary data.</text>
</comment>
<feature type="transmembrane region" description="Helical" evidence="4">
    <location>
        <begin position="55"/>
        <end position="74"/>
    </location>
</feature>
<keyword evidence="2 4" id="KW-1133">Transmembrane helix</keyword>
<dbReference type="InterPro" id="IPR007667">
    <property type="entry name" value="Hypoxia_induced_domain"/>
</dbReference>